<dbReference type="InterPro" id="IPR012092">
    <property type="entry name" value="DNA_glyclase/AP_lyase_Ogg"/>
</dbReference>
<dbReference type="Gene3D" id="1.10.340.30">
    <property type="entry name" value="Hypothetical protein, domain 2"/>
    <property type="match status" value="1"/>
</dbReference>
<sequence length="174" mass="19200">MPFEVGLAGFHAVRDAGLLAGTPSAAEVAAVLSAPLHVGDRQVRYRFPRQRARYLAGALSRISEVDALPTEARALRDWLLVLPGIGPKTAGWIVRNHLSSDDVAIIDVHIHRAAVRAGVFDPRWQIDRDYRRMEAFFLAWASRGGVHAADLDAMIWAAGAQEVRTRRGAPRYRS</sequence>
<evidence type="ECO:0000256" key="6">
    <source>
        <dbReference type="ARBA" id="ARBA00023295"/>
    </source>
</evidence>
<dbReference type="InterPro" id="IPR011257">
    <property type="entry name" value="DNA_glycosylase"/>
</dbReference>
<reference evidence="8 9" key="1">
    <citation type="submission" date="2020-04" db="EMBL/GenBank/DDBJ databases">
        <title>MicrobeNet Type strains.</title>
        <authorList>
            <person name="Nicholson A.C."/>
        </authorList>
    </citation>
    <scope>NUCLEOTIDE SEQUENCE [LARGE SCALE GENOMIC DNA]</scope>
    <source>
        <strain evidence="8 9">ATCC BAA-14</strain>
    </source>
</reference>
<gene>
    <name evidence="8" type="ORF">HGA05_09560</name>
</gene>
<dbReference type="AlphaFoldDB" id="A0A846WJV4"/>
<dbReference type="GO" id="GO:0003906">
    <property type="term" value="F:DNA-(apurinic or apyrimidinic site) endonuclease activity"/>
    <property type="evidence" value="ECO:0007669"/>
    <property type="project" value="InterPro"/>
</dbReference>
<keyword evidence="4" id="KW-0456">Lyase</keyword>
<dbReference type="GO" id="GO:0016829">
    <property type="term" value="F:lyase activity"/>
    <property type="evidence" value="ECO:0007669"/>
    <property type="project" value="UniProtKB-KW"/>
</dbReference>
<name>A0A846WJV4_9ACTN</name>
<dbReference type="Gene3D" id="1.10.1670.10">
    <property type="entry name" value="Helix-hairpin-Helix base-excision DNA repair enzymes (C-terminal)"/>
    <property type="match status" value="1"/>
</dbReference>
<dbReference type="RefSeq" id="WP_050955302.1">
    <property type="nucleotide sequence ID" value="NZ_JAAXPC010000004.1"/>
</dbReference>
<evidence type="ECO:0000256" key="5">
    <source>
        <dbReference type="ARBA" id="ARBA00023268"/>
    </source>
</evidence>
<keyword evidence="3" id="KW-0234">DNA repair</keyword>
<dbReference type="GO" id="GO:0006284">
    <property type="term" value="P:base-excision repair"/>
    <property type="evidence" value="ECO:0007669"/>
    <property type="project" value="InterPro"/>
</dbReference>
<keyword evidence="5" id="KW-0511">Multifunctional enzyme</keyword>
<accession>A0A846WJV4</accession>
<keyword evidence="2" id="KW-0378">Hydrolase</keyword>
<dbReference type="SUPFAM" id="SSF48150">
    <property type="entry name" value="DNA-glycosylase"/>
    <property type="match status" value="1"/>
</dbReference>
<proteinExistence type="predicted"/>
<evidence type="ECO:0000256" key="2">
    <source>
        <dbReference type="ARBA" id="ARBA00022801"/>
    </source>
</evidence>
<evidence type="ECO:0000256" key="3">
    <source>
        <dbReference type="ARBA" id="ARBA00023204"/>
    </source>
</evidence>
<evidence type="ECO:0000256" key="4">
    <source>
        <dbReference type="ARBA" id="ARBA00023239"/>
    </source>
</evidence>
<evidence type="ECO:0000256" key="1">
    <source>
        <dbReference type="ARBA" id="ARBA00022763"/>
    </source>
</evidence>
<comment type="caution">
    <text evidence="8">The sequence shown here is derived from an EMBL/GenBank/DDBJ whole genome shotgun (WGS) entry which is preliminary data.</text>
</comment>
<protein>
    <recommendedName>
        <fullName evidence="7">HhH-GPD domain-containing protein</fullName>
    </recommendedName>
</protein>
<keyword evidence="6" id="KW-0326">Glycosidase</keyword>
<evidence type="ECO:0000313" key="8">
    <source>
        <dbReference type="EMBL" id="NKY01818.1"/>
    </source>
</evidence>
<evidence type="ECO:0000259" key="7">
    <source>
        <dbReference type="SMART" id="SM00478"/>
    </source>
</evidence>
<dbReference type="InterPro" id="IPR003265">
    <property type="entry name" value="HhH-GPD_domain"/>
</dbReference>
<evidence type="ECO:0000313" key="9">
    <source>
        <dbReference type="Proteomes" id="UP000563898"/>
    </source>
</evidence>
<organism evidence="8 9">
    <name type="scientific">Gordonia polyisoprenivorans</name>
    <dbReference type="NCBI Taxonomy" id="84595"/>
    <lineage>
        <taxon>Bacteria</taxon>
        <taxon>Bacillati</taxon>
        <taxon>Actinomycetota</taxon>
        <taxon>Actinomycetes</taxon>
        <taxon>Mycobacteriales</taxon>
        <taxon>Gordoniaceae</taxon>
        <taxon>Gordonia</taxon>
    </lineage>
</organism>
<dbReference type="EMBL" id="JAAXPC010000004">
    <property type="protein sequence ID" value="NKY01818.1"/>
    <property type="molecule type" value="Genomic_DNA"/>
</dbReference>
<dbReference type="GO" id="GO:0016799">
    <property type="term" value="F:hydrolase activity, hydrolyzing N-glycosyl compounds"/>
    <property type="evidence" value="ECO:0007669"/>
    <property type="project" value="InterPro"/>
</dbReference>
<dbReference type="Pfam" id="PF22175">
    <property type="entry name" value="Ogg-HhH"/>
    <property type="match status" value="1"/>
</dbReference>
<keyword evidence="1" id="KW-0227">DNA damage</keyword>
<feature type="domain" description="HhH-GPD" evidence="7">
    <location>
        <begin position="11"/>
        <end position="161"/>
    </location>
</feature>
<dbReference type="Proteomes" id="UP000563898">
    <property type="component" value="Unassembled WGS sequence"/>
</dbReference>
<dbReference type="SMART" id="SM00478">
    <property type="entry name" value="ENDO3c"/>
    <property type="match status" value="1"/>
</dbReference>
<dbReference type="InterPro" id="IPR023170">
    <property type="entry name" value="HhH_base_excis_C"/>
</dbReference>